<accession>A0AAD8DCR3</accession>
<keyword evidence="5" id="KW-0804">Transcription</keyword>
<comment type="subcellular location">
    <subcellularLocation>
        <location evidence="1">Nucleus</location>
    </subcellularLocation>
</comment>
<dbReference type="InterPro" id="IPR004212">
    <property type="entry name" value="GTF2I"/>
</dbReference>
<dbReference type="Proteomes" id="UP001230051">
    <property type="component" value="Unassembled WGS sequence"/>
</dbReference>
<evidence type="ECO:0000256" key="4">
    <source>
        <dbReference type="ARBA" id="ARBA00023125"/>
    </source>
</evidence>
<dbReference type="EMBL" id="JAGXEW010000011">
    <property type="protein sequence ID" value="KAK1166312.1"/>
    <property type="molecule type" value="Genomic_DNA"/>
</dbReference>
<dbReference type="GO" id="GO:0005634">
    <property type="term" value="C:nucleus"/>
    <property type="evidence" value="ECO:0007669"/>
    <property type="project" value="UniProtKB-SubCell"/>
</dbReference>
<keyword evidence="3" id="KW-0805">Transcription regulation</keyword>
<dbReference type="AlphaFoldDB" id="A0AAD8DCR3"/>
<keyword evidence="8" id="KW-1185">Reference proteome</keyword>
<dbReference type="Pfam" id="PF02946">
    <property type="entry name" value="GTF2I"/>
    <property type="match status" value="1"/>
</dbReference>
<evidence type="ECO:0000256" key="5">
    <source>
        <dbReference type="ARBA" id="ARBA00023163"/>
    </source>
</evidence>
<comment type="caution">
    <text evidence="7">The sequence shown here is derived from an EMBL/GenBank/DDBJ whole genome shotgun (WGS) entry which is preliminary data.</text>
</comment>
<reference evidence="7" key="1">
    <citation type="submission" date="2022-02" db="EMBL/GenBank/DDBJ databases">
        <title>Atlantic sturgeon de novo genome assembly.</title>
        <authorList>
            <person name="Stock M."/>
            <person name="Klopp C."/>
            <person name="Guiguen Y."/>
            <person name="Cabau C."/>
            <person name="Parinello H."/>
            <person name="Santidrian Yebra-Pimentel E."/>
            <person name="Kuhl H."/>
            <person name="Dirks R.P."/>
            <person name="Guessner J."/>
            <person name="Wuertz S."/>
            <person name="Du K."/>
            <person name="Schartl M."/>
        </authorList>
    </citation>
    <scope>NUCLEOTIDE SEQUENCE</scope>
    <source>
        <strain evidence="7">STURGEONOMICS-FGT-2020</strain>
        <tissue evidence="7">Whole blood</tissue>
    </source>
</reference>
<evidence type="ECO:0000256" key="1">
    <source>
        <dbReference type="ARBA" id="ARBA00004123"/>
    </source>
</evidence>
<gene>
    <name evidence="7" type="ORF">AOXY_G12910</name>
</gene>
<keyword evidence="4" id="KW-0238">DNA-binding</keyword>
<dbReference type="InterPro" id="IPR036647">
    <property type="entry name" value="GTF2I-like_rpt_sf"/>
</dbReference>
<dbReference type="GO" id="GO:0003677">
    <property type="term" value="F:DNA binding"/>
    <property type="evidence" value="ECO:0007669"/>
    <property type="project" value="UniProtKB-KW"/>
</dbReference>
<evidence type="ECO:0000256" key="6">
    <source>
        <dbReference type="ARBA" id="ARBA00023242"/>
    </source>
</evidence>
<evidence type="ECO:0000313" key="8">
    <source>
        <dbReference type="Proteomes" id="UP001230051"/>
    </source>
</evidence>
<protein>
    <submittedName>
        <fullName evidence="7">Uncharacterized protein</fullName>
    </submittedName>
</protein>
<evidence type="ECO:0000256" key="2">
    <source>
        <dbReference type="ARBA" id="ARBA00022737"/>
    </source>
</evidence>
<proteinExistence type="predicted"/>
<sequence length="138" mass="15252">MRELKVRKLQKQLRLQVSQLEELGVEIVLMSYDCLSPSPAVTELSSRRAGEFIESTGISNKFGLYLTGEAGGSGRLPYMSLVAGKVKITAADLPDALNVRKPSIYGRQQLLVILQKAKDISFEVGKFDNCIICMVFLL</sequence>
<name>A0AAD8DCR3_ACIOX</name>
<evidence type="ECO:0000313" key="7">
    <source>
        <dbReference type="EMBL" id="KAK1166312.1"/>
    </source>
</evidence>
<keyword evidence="6" id="KW-0539">Nucleus</keyword>
<dbReference type="Gene3D" id="3.90.1460.10">
    <property type="entry name" value="GTF2I-like"/>
    <property type="match status" value="1"/>
</dbReference>
<dbReference type="SUPFAM" id="SSF117773">
    <property type="entry name" value="GTF2I-like repeat"/>
    <property type="match status" value="1"/>
</dbReference>
<evidence type="ECO:0000256" key="3">
    <source>
        <dbReference type="ARBA" id="ARBA00023015"/>
    </source>
</evidence>
<organism evidence="7 8">
    <name type="scientific">Acipenser oxyrinchus oxyrinchus</name>
    <dbReference type="NCBI Taxonomy" id="40147"/>
    <lineage>
        <taxon>Eukaryota</taxon>
        <taxon>Metazoa</taxon>
        <taxon>Chordata</taxon>
        <taxon>Craniata</taxon>
        <taxon>Vertebrata</taxon>
        <taxon>Euteleostomi</taxon>
        <taxon>Actinopterygii</taxon>
        <taxon>Chondrostei</taxon>
        <taxon>Acipenseriformes</taxon>
        <taxon>Acipenseridae</taxon>
        <taxon>Acipenser</taxon>
    </lineage>
</organism>
<keyword evidence="2" id="KW-0677">Repeat</keyword>